<evidence type="ECO:0000256" key="1">
    <source>
        <dbReference type="ARBA" id="ARBA00000085"/>
    </source>
</evidence>
<dbReference type="CDD" id="cd06225">
    <property type="entry name" value="HAMP"/>
    <property type="match status" value="1"/>
</dbReference>
<dbReference type="GO" id="GO:0000155">
    <property type="term" value="F:phosphorelay sensor kinase activity"/>
    <property type="evidence" value="ECO:0007669"/>
    <property type="project" value="InterPro"/>
</dbReference>
<keyword evidence="8 17" id="KW-0418">Kinase</keyword>
<dbReference type="NCBIfam" id="NF046044">
    <property type="entry name" value="PnpS"/>
    <property type="match status" value="1"/>
</dbReference>
<evidence type="ECO:0000256" key="7">
    <source>
        <dbReference type="ARBA" id="ARBA00022741"/>
    </source>
</evidence>
<dbReference type="InterPro" id="IPR013767">
    <property type="entry name" value="PAS_fold"/>
</dbReference>
<dbReference type="InterPro" id="IPR000014">
    <property type="entry name" value="PAS"/>
</dbReference>
<feature type="domain" description="Histidine kinase" evidence="14">
    <location>
        <begin position="373"/>
        <end position="591"/>
    </location>
</feature>
<dbReference type="Gene3D" id="3.30.450.20">
    <property type="entry name" value="PAS domain"/>
    <property type="match status" value="2"/>
</dbReference>
<evidence type="ECO:0000256" key="4">
    <source>
        <dbReference type="ARBA" id="ARBA00022553"/>
    </source>
</evidence>
<dbReference type="PROSITE" id="PS50112">
    <property type="entry name" value="PAS"/>
    <property type="match status" value="1"/>
</dbReference>
<dbReference type="CDD" id="cd00075">
    <property type="entry name" value="HATPase"/>
    <property type="match status" value="1"/>
</dbReference>
<evidence type="ECO:0000313" key="18">
    <source>
        <dbReference type="Proteomes" id="UP000295063"/>
    </source>
</evidence>
<dbReference type="FunFam" id="3.30.565.10:FF:000006">
    <property type="entry name" value="Sensor histidine kinase WalK"/>
    <property type="match status" value="1"/>
</dbReference>
<dbReference type="RefSeq" id="WP_132078156.1">
    <property type="nucleotide sequence ID" value="NZ_SLUI01000004.1"/>
</dbReference>
<dbReference type="InterPro" id="IPR004358">
    <property type="entry name" value="Sig_transdc_His_kin-like_C"/>
</dbReference>
<dbReference type="Pfam" id="PF00672">
    <property type="entry name" value="HAMP"/>
    <property type="match status" value="1"/>
</dbReference>
<dbReference type="FunFam" id="1.10.287.130:FF:000001">
    <property type="entry name" value="Two-component sensor histidine kinase"/>
    <property type="match status" value="1"/>
</dbReference>
<organism evidence="17 18">
    <name type="scientific">Anaerospora hongkongensis</name>
    <dbReference type="NCBI Taxonomy" id="244830"/>
    <lineage>
        <taxon>Bacteria</taxon>
        <taxon>Bacillati</taxon>
        <taxon>Bacillota</taxon>
        <taxon>Negativicutes</taxon>
        <taxon>Selenomonadales</taxon>
        <taxon>Sporomusaceae</taxon>
        <taxon>Anaerospora</taxon>
    </lineage>
</organism>
<dbReference type="InterPro" id="IPR035965">
    <property type="entry name" value="PAS-like_dom_sf"/>
</dbReference>
<dbReference type="InterPro" id="IPR050351">
    <property type="entry name" value="BphY/WalK/GraS-like"/>
</dbReference>
<evidence type="ECO:0000313" key="17">
    <source>
        <dbReference type="EMBL" id="TCL38322.1"/>
    </source>
</evidence>
<dbReference type="EMBL" id="SLUI01000004">
    <property type="protein sequence ID" value="TCL38322.1"/>
    <property type="molecule type" value="Genomic_DNA"/>
</dbReference>
<keyword evidence="9" id="KW-0067">ATP-binding</keyword>
<feature type="transmembrane region" description="Helical" evidence="13">
    <location>
        <begin position="171"/>
        <end position="191"/>
    </location>
</feature>
<dbReference type="PANTHER" id="PTHR42878:SF7">
    <property type="entry name" value="SENSOR HISTIDINE KINASE GLRK"/>
    <property type="match status" value="1"/>
</dbReference>
<keyword evidence="5" id="KW-0808">Transferase</keyword>
<dbReference type="PANTHER" id="PTHR42878">
    <property type="entry name" value="TWO-COMPONENT HISTIDINE KINASE"/>
    <property type="match status" value="1"/>
</dbReference>
<comment type="catalytic activity">
    <reaction evidence="1">
        <text>ATP + protein L-histidine = ADP + protein N-phospho-L-histidine.</text>
        <dbReference type="EC" id="2.7.13.3"/>
    </reaction>
</comment>
<evidence type="ECO:0000256" key="5">
    <source>
        <dbReference type="ARBA" id="ARBA00022679"/>
    </source>
</evidence>
<dbReference type="SUPFAM" id="SSF55785">
    <property type="entry name" value="PYP-like sensor domain (PAS domain)"/>
    <property type="match status" value="1"/>
</dbReference>
<dbReference type="OrthoDB" id="9786919at2"/>
<dbReference type="SMART" id="SM00304">
    <property type="entry name" value="HAMP"/>
    <property type="match status" value="1"/>
</dbReference>
<keyword evidence="7" id="KW-0547">Nucleotide-binding</keyword>
<dbReference type="Pfam" id="PF00989">
    <property type="entry name" value="PAS"/>
    <property type="match status" value="1"/>
</dbReference>
<keyword evidence="12 13" id="KW-0472">Membrane</keyword>
<dbReference type="GO" id="GO:0005524">
    <property type="term" value="F:ATP binding"/>
    <property type="evidence" value="ECO:0007669"/>
    <property type="project" value="UniProtKB-KW"/>
</dbReference>
<gene>
    <name evidence="17" type="ORF">EV210_104306</name>
</gene>
<dbReference type="SMART" id="SM00387">
    <property type="entry name" value="HATPase_c"/>
    <property type="match status" value="1"/>
</dbReference>
<dbReference type="SMART" id="SM00388">
    <property type="entry name" value="HisKA"/>
    <property type="match status" value="1"/>
</dbReference>
<dbReference type="PROSITE" id="PS50109">
    <property type="entry name" value="HIS_KIN"/>
    <property type="match status" value="1"/>
</dbReference>
<dbReference type="SUPFAM" id="SSF47384">
    <property type="entry name" value="Homodimeric domain of signal transducing histidine kinase"/>
    <property type="match status" value="1"/>
</dbReference>
<evidence type="ECO:0000256" key="6">
    <source>
        <dbReference type="ARBA" id="ARBA00022692"/>
    </source>
</evidence>
<dbReference type="Gene3D" id="1.10.287.130">
    <property type="match status" value="1"/>
</dbReference>
<dbReference type="GO" id="GO:0000156">
    <property type="term" value="F:phosphorelay response regulator activity"/>
    <property type="evidence" value="ECO:0007669"/>
    <property type="project" value="TreeGrafter"/>
</dbReference>
<comment type="caution">
    <text evidence="17">The sequence shown here is derived from an EMBL/GenBank/DDBJ whole genome shotgun (WGS) entry which is preliminary data.</text>
</comment>
<dbReference type="InterPro" id="IPR003660">
    <property type="entry name" value="HAMP_dom"/>
</dbReference>
<dbReference type="InterPro" id="IPR003661">
    <property type="entry name" value="HisK_dim/P_dom"/>
</dbReference>
<dbReference type="EC" id="2.7.13.3" evidence="3"/>
<accession>A0A4R1Q0R5</accession>
<dbReference type="InterPro" id="IPR036890">
    <property type="entry name" value="HATPase_C_sf"/>
</dbReference>
<evidence type="ECO:0000256" key="12">
    <source>
        <dbReference type="ARBA" id="ARBA00023136"/>
    </source>
</evidence>
<dbReference type="PRINTS" id="PR00344">
    <property type="entry name" value="BCTRLSENSOR"/>
</dbReference>
<dbReference type="SUPFAM" id="SSF55874">
    <property type="entry name" value="ATPase domain of HSP90 chaperone/DNA topoisomerase II/histidine kinase"/>
    <property type="match status" value="1"/>
</dbReference>
<reference evidence="17 18" key="1">
    <citation type="submission" date="2019-03" db="EMBL/GenBank/DDBJ databases">
        <title>Genomic Encyclopedia of Type Strains, Phase IV (KMG-IV): sequencing the most valuable type-strain genomes for metagenomic binning, comparative biology and taxonomic classification.</title>
        <authorList>
            <person name="Goeker M."/>
        </authorList>
    </citation>
    <scope>NUCLEOTIDE SEQUENCE [LARGE SCALE GENOMIC DNA]</scope>
    <source>
        <strain evidence="17 18">DSM 15969</strain>
    </source>
</reference>
<dbReference type="NCBIfam" id="TIGR00229">
    <property type="entry name" value="sensory_box"/>
    <property type="match status" value="1"/>
</dbReference>
<dbReference type="GO" id="GO:0030295">
    <property type="term" value="F:protein kinase activator activity"/>
    <property type="evidence" value="ECO:0007669"/>
    <property type="project" value="TreeGrafter"/>
</dbReference>
<evidence type="ECO:0000256" key="9">
    <source>
        <dbReference type="ARBA" id="ARBA00022840"/>
    </source>
</evidence>
<dbReference type="AlphaFoldDB" id="A0A4R1Q0R5"/>
<dbReference type="Gene3D" id="3.30.565.10">
    <property type="entry name" value="Histidine kinase-like ATPase, C-terminal domain"/>
    <property type="match status" value="1"/>
</dbReference>
<dbReference type="InterPro" id="IPR005467">
    <property type="entry name" value="His_kinase_dom"/>
</dbReference>
<dbReference type="Pfam" id="PF00512">
    <property type="entry name" value="HisKA"/>
    <property type="match status" value="1"/>
</dbReference>
<keyword evidence="10 13" id="KW-1133">Transmembrane helix</keyword>
<dbReference type="Gene3D" id="6.10.340.10">
    <property type="match status" value="1"/>
</dbReference>
<comment type="subcellular location">
    <subcellularLocation>
        <location evidence="2">Membrane</location>
        <topology evidence="2">Multi-pass membrane protein</topology>
    </subcellularLocation>
</comment>
<evidence type="ECO:0000256" key="8">
    <source>
        <dbReference type="ARBA" id="ARBA00022777"/>
    </source>
</evidence>
<keyword evidence="6 13" id="KW-0812">Transmembrane</keyword>
<protein>
    <recommendedName>
        <fullName evidence="3">histidine kinase</fullName>
        <ecNumber evidence="3">2.7.13.3</ecNumber>
    </recommendedName>
</protein>
<dbReference type="CDD" id="cd00082">
    <property type="entry name" value="HisKA"/>
    <property type="match status" value="1"/>
</dbReference>
<feature type="domain" description="HAMP" evidence="16">
    <location>
        <begin position="192"/>
        <end position="244"/>
    </location>
</feature>
<dbReference type="PROSITE" id="PS50885">
    <property type="entry name" value="HAMP"/>
    <property type="match status" value="1"/>
</dbReference>
<feature type="domain" description="PAS" evidence="15">
    <location>
        <begin position="249"/>
        <end position="287"/>
    </location>
</feature>
<evidence type="ECO:0000256" key="2">
    <source>
        <dbReference type="ARBA" id="ARBA00004141"/>
    </source>
</evidence>
<dbReference type="GO" id="GO:0007234">
    <property type="term" value="P:osmosensory signaling via phosphorelay pathway"/>
    <property type="evidence" value="ECO:0007669"/>
    <property type="project" value="TreeGrafter"/>
</dbReference>
<evidence type="ECO:0000259" key="14">
    <source>
        <dbReference type="PROSITE" id="PS50109"/>
    </source>
</evidence>
<name>A0A4R1Q0R5_9FIRM</name>
<dbReference type="SUPFAM" id="SSF158472">
    <property type="entry name" value="HAMP domain-like"/>
    <property type="match status" value="1"/>
</dbReference>
<keyword evidence="18" id="KW-1185">Reference proteome</keyword>
<dbReference type="InterPro" id="IPR003594">
    <property type="entry name" value="HATPase_dom"/>
</dbReference>
<keyword evidence="11" id="KW-0902">Two-component regulatory system</keyword>
<evidence type="ECO:0000259" key="15">
    <source>
        <dbReference type="PROSITE" id="PS50112"/>
    </source>
</evidence>
<dbReference type="Proteomes" id="UP000295063">
    <property type="component" value="Unassembled WGS sequence"/>
</dbReference>
<evidence type="ECO:0000256" key="11">
    <source>
        <dbReference type="ARBA" id="ARBA00023012"/>
    </source>
</evidence>
<dbReference type="GO" id="GO:0016020">
    <property type="term" value="C:membrane"/>
    <property type="evidence" value="ECO:0007669"/>
    <property type="project" value="UniProtKB-SubCell"/>
</dbReference>
<evidence type="ECO:0000256" key="10">
    <source>
        <dbReference type="ARBA" id="ARBA00022989"/>
    </source>
</evidence>
<evidence type="ECO:0000259" key="16">
    <source>
        <dbReference type="PROSITE" id="PS50885"/>
    </source>
</evidence>
<dbReference type="Pfam" id="PF02518">
    <property type="entry name" value="HATPase_c"/>
    <property type="match status" value="1"/>
</dbReference>
<evidence type="ECO:0000256" key="3">
    <source>
        <dbReference type="ARBA" id="ARBA00012438"/>
    </source>
</evidence>
<sequence length="591" mass="65178">MFSSGIRTRLIASFLVLILLTLLTFGSYVLWHFYQYTIESLTAHLVQQALVVEELVETQVSNSNTTAAIDSKIKAVSAQIELRITIINTSGTVLADSWENPALMDNHFDRPEVHAALYGTTGQAMRYSATLSKNMLYIAIPMKQDGVATGVVRVSTTLAPIEEAFNRLRNVLIAAFVLTSAIAVLVSLRLARKFTAPIEEITTVAHQMSEGQLAARVYLKTGDEVEILAHTLNTLAANLDDKVKEILTEKTKFELILSHMDNAVILMDRYGRVTTTNKQANDFFGLTAVMLGQHNLQVIGSSLLDTAAKEAVTAGESRLITLKTSRYGKKRIFQVFLAPIIALNSENSGVLAVFHDITALQELREKQAEFVANASHELGTPLTSIKGFAETLLCGALQDPVTSEKFVTIILTEADRMHRLVQDLLQLARLESSEDRQLQLEPIDIKQVLESVIRRLTPQLEEKQHTLQINPPDTAAIAIANADYLRQVCINLLDNAIKYTPPGGQITVNWWLEGKQVLIVIKDSGPGIPDQDLPRIFERFYRVDRTRARAAGGTGLGLSIVKHLVNSMNGLVSVKSEIDKGTTFIVTLPAE</sequence>
<keyword evidence="4" id="KW-0597">Phosphoprotein</keyword>
<dbReference type="Pfam" id="PF16736">
    <property type="entry name" value="sCache_like"/>
    <property type="match status" value="1"/>
</dbReference>
<dbReference type="GO" id="GO:0006355">
    <property type="term" value="P:regulation of DNA-templated transcription"/>
    <property type="evidence" value="ECO:0007669"/>
    <property type="project" value="InterPro"/>
</dbReference>
<evidence type="ECO:0000256" key="13">
    <source>
        <dbReference type="SAM" id="Phobius"/>
    </source>
</evidence>
<dbReference type="InterPro" id="IPR036097">
    <property type="entry name" value="HisK_dim/P_sf"/>
</dbReference>
<proteinExistence type="predicted"/>
<dbReference type="InterPro" id="IPR031967">
    <property type="entry name" value="PhoR_single_Cache-like_dom"/>
</dbReference>